<dbReference type="Proteomes" id="UP000287033">
    <property type="component" value="Unassembled WGS sequence"/>
</dbReference>
<evidence type="ECO:0000313" key="7">
    <source>
        <dbReference type="Proteomes" id="UP000287033"/>
    </source>
</evidence>
<organism evidence="6 7">
    <name type="scientific">Chiloscyllium punctatum</name>
    <name type="common">Brownbanded bambooshark</name>
    <name type="synonym">Hemiscyllium punctatum</name>
    <dbReference type="NCBI Taxonomy" id="137246"/>
    <lineage>
        <taxon>Eukaryota</taxon>
        <taxon>Metazoa</taxon>
        <taxon>Chordata</taxon>
        <taxon>Craniata</taxon>
        <taxon>Vertebrata</taxon>
        <taxon>Chondrichthyes</taxon>
        <taxon>Elasmobranchii</taxon>
        <taxon>Galeomorphii</taxon>
        <taxon>Galeoidea</taxon>
        <taxon>Orectolobiformes</taxon>
        <taxon>Hemiscylliidae</taxon>
        <taxon>Chiloscyllium</taxon>
    </lineage>
</organism>
<evidence type="ECO:0000256" key="5">
    <source>
        <dbReference type="ARBA" id="ARBA00023180"/>
    </source>
</evidence>
<name>A0A401SXV7_CHIPU</name>
<keyword evidence="7" id="KW-1185">Reference proteome</keyword>
<dbReference type="GO" id="GO:0005576">
    <property type="term" value="C:extracellular region"/>
    <property type="evidence" value="ECO:0007669"/>
    <property type="project" value="UniProtKB-SubCell"/>
</dbReference>
<dbReference type="InterPro" id="IPR031420">
    <property type="entry name" value="UPF0669"/>
</dbReference>
<dbReference type="Pfam" id="PF17065">
    <property type="entry name" value="UPF0669"/>
    <property type="match status" value="1"/>
</dbReference>
<evidence type="ECO:0000256" key="2">
    <source>
        <dbReference type="ARBA" id="ARBA00008960"/>
    </source>
</evidence>
<dbReference type="OrthoDB" id="10046613at2759"/>
<dbReference type="STRING" id="137246.A0A401SXV7"/>
<dbReference type="AlphaFoldDB" id="A0A401SXV7"/>
<evidence type="ECO:0000256" key="3">
    <source>
        <dbReference type="ARBA" id="ARBA00022525"/>
    </source>
</evidence>
<comment type="caution">
    <text evidence="6">The sequence shown here is derived from an EMBL/GenBank/DDBJ whole genome shotgun (WGS) entry which is preliminary data.</text>
</comment>
<dbReference type="EMBL" id="BEZZ01000676">
    <property type="protein sequence ID" value="GCC35220.1"/>
    <property type="molecule type" value="Genomic_DNA"/>
</dbReference>
<comment type="subcellular location">
    <subcellularLocation>
        <location evidence="1">Secreted</location>
    </subcellularLocation>
</comment>
<evidence type="ECO:0000256" key="1">
    <source>
        <dbReference type="ARBA" id="ARBA00004613"/>
    </source>
</evidence>
<sequence length="209" mass="23264">MRMLTGGGEPGICCTDDPGWFIISDRVMSLVCGALLTVFLCQLVLGTLGGSSASEPVSDDWILLYVHHDQITPGNYTYMYLEDAGRLVLRIDSYRGDADLYVSDSTRYPSFDDYELQSTTCGPDWVVVPSRFRRPVAVGVYGHPSHLETEYEIRIYLDQGVIEDPFAELSYPTDEGTGDGTPGKTVQEEKSVMWTIMIGILKLVLEILF</sequence>
<keyword evidence="4" id="KW-0732">Signal</keyword>
<keyword evidence="3" id="KW-0964">Secreted</keyword>
<gene>
    <name evidence="6" type="ORF">chiPu_0013703</name>
</gene>
<dbReference type="PANTHER" id="PTHR31703:SF2">
    <property type="entry name" value="UPF0669 PROTEIN C6ORF120"/>
    <property type="match status" value="1"/>
</dbReference>
<proteinExistence type="inferred from homology"/>
<evidence type="ECO:0000313" key="6">
    <source>
        <dbReference type="EMBL" id="GCC35220.1"/>
    </source>
</evidence>
<keyword evidence="5" id="KW-0325">Glycoprotein</keyword>
<reference evidence="6 7" key="1">
    <citation type="journal article" date="2018" name="Nat. Ecol. Evol.">
        <title>Shark genomes provide insights into elasmobranch evolution and the origin of vertebrates.</title>
        <authorList>
            <person name="Hara Y"/>
            <person name="Yamaguchi K"/>
            <person name="Onimaru K"/>
            <person name="Kadota M"/>
            <person name="Koyanagi M"/>
            <person name="Keeley SD"/>
            <person name="Tatsumi K"/>
            <person name="Tanaka K"/>
            <person name="Motone F"/>
            <person name="Kageyama Y"/>
            <person name="Nozu R"/>
            <person name="Adachi N"/>
            <person name="Nishimura O"/>
            <person name="Nakagawa R"/>
            <person name="Tanegashima C"/>
            <person name="Kiyatake I"/>
            <person name="Matsumoto R"/>
            <person name="Murakumo K"/>
            <person name="Nishida K"/>
            <person name="Terakita A"/>
            <person name="Kuratani S"/>
            <person name="Sato K"/>
            <person name="Hyodo S Kuraku.S."/>
        </authorList>
    </citation>
    <scope>NUCLEOTIDE SEQUENCE [LARGE SCALE GENOMIC DNA]</scope>
</reference>
<dbReference type="PANTHER" id="PTHR31703">
    <property type="entry name" value="UPF0669 PROTEIN C6ORF120"/>
    <property type="match status" value="1"/>
</dbReference>
<evidence type="ECO:0000256" key="4">
    <source>
        <dbReference type="ARBA" id="ARBA00022729"/>
    </source>
</evidence>
<dbReference type="OMA" id="FGETAYS"/>
<accession>A0A401SXV7</accession>
<comment type="similarity">
    <text evidence="2">Belongs to the UPF0669 family.</text>
</comment>
<protein>
    <submittedName>
        <fullName evidence="6">Uncharacterized protein</fullName>
    </submittedName>
</protein>